<sequence>MIIEIHVNDRDKAMSLLIRSGYRVTLHDDSYDVNIEQLKLLKKAGIRLSEKR</sequence>
<accession>A0A0F9KL72</accession>
<proteinExistence type="predicted"/>
<evidence type="ECO:0000313" key="1">
    <source>
        <dbReference type="EMBL" id="KKM22923.1"/>
    </source>
</evidence>
<protein>
    <submittedName>
        <fullName evidence="1">Uncharacterized protein</fullName>
    </submittedName>
</protein>
<dbReference type="AlphaFoldDB" id="A0A0F9KL72"/>
<gene>
    <name evidence="1" type="ORF">LCGC14_1620500</name>
</gene>
<dbReference type="EMBL" id="LAZR01013232">
    <property type="protein sequence ID" value="KKM22923.1"/>
    <property type="molecule type" value="Genomic_DNA"/>
</dbReference>
<organism evidence="1">
    <name type="scientific">marine sediment metagenome</name>
    <dbReference type="NCBI Taxonomy" id="412755"/>
    <lineage>
        <taxon>unclassified sequences</taxon>
        <taxon>metagenomes</taxon>
        <taxon>ecological metagenomes</taxon>
    </lineage>
</organism>
<comment type="caution">
    <text evidence="1">The sequence shown here is derived from an EMBL/GenBank/DDBJ whole genome shotgun (WGS) entry which is preliminary data.</text>
</comment>
<reference evidence="1" key="1">
    <citation type="journal article" date="2015" name="Nature">
        <title>Complex archaea that bridge the gap between prokaryotes and eukaryotes.</title>
        <authorList>
            <person name="Spang A."/>
            <person name="Saw J.H."/>
            <person name="Jorgensen S.L."/>
            <person name="Zaremba-Niedzwiedzka K."/>
            <person name="Martijn J."/>
            <person name="Lind A.E."/>
            <person name="van Eijk R."/>
            <person name="Schleper C."/>
            <person name="Guy L."/>
            <person name="Ettema T.J."/>
        </authorList>
    </citation>
    <scope>NUCLEOTIDE SEQUENCE</scope>
</reference>
<name>A0A0F9KL72_9ZZZZ</name>